<evidence type="ECO:0000256" key="1">
    <source>
        <dbReference type="ARBA" id="ARBA00004123"/>
    </source>
</evidence>
<keyword evidence="3" id="KW-0235">DNA replication</keyword>
<organism evidence="9 10">
    <name type="scientific">Thlaspi arvense</name>
    <name type="common">Field penny-cress</name>
    <dbReference type="NCBI Taxonomy" id="13288"/>
    <lineage>
        <taxon>Eukaryota</taxon>
        <taxon>Viridiplantae</taxon>
        <taxon>Streptophyta</taxon>
        <taxon>Embryophyta</taxon>
        <taxon>Tracheophyta</taxon>
        <taxon>Spermatophyta</taxon>
        <taxon>Magnoliopsida</taxon>
        <taxon>eudicotyledons</taxon>
        <taxon>Gunneridae</taxon>
        <taxon>Pentapetalae</taxon>
        <taxon>rosids</taxon>
        <taxon>malvids</taxon>
        <taxon>Brassicales</taxon>
        <taxon>Brassicaceae</taxon>
        <taxon>Thlaspideae</taxon>
        <taxon>Thlaspi</taxon>
    </lineage>
</organism>
<protein>
    <recommendedName>
        <fullName evidence="11">RRM domain-containing protein</fullName>
    </recommendedName>
</protein>
<dbReference type="InterPro" id="IPR012677">
    <property type="entry name" value="Nucleotide-bd_a/b_plait_sf"/>
</dbReference>
<dbReference type="InterPro" id="IPR035979">
    <property type="entry name" value="RBD_domain_sf"/>
</dbReference>
<dbReference type="GO" id="GO:0005656">
    <property type="term" value="C:nuclear pre-replicative complex"/>
    <property type="evidence" value="ECO:0007669"/>
    <property type="project" value="TreeGrafter"/>
</dbReference>
<evidence type="ECO:0000259" key="7">
    <source>
        <dbReference type="Pfam" id="PF07034"/>
    </source>
</evidence>
<dbReference type="InterPro" id="IPR020795">
    <property type="entry name" value="ORC3"/>
</dbReference>
<accession>A0AAU9SXL0</accession>
<dbReference type="AlphaFoldDB" id="A0AAU9SXL0"/>
<dbReference type="Proteomes" id="UP000836841">
    <property type="component" value="Chromosome 6"/>
</dbReference>
<feature type="compositionally biased region" description="Polar residues" evidence="6">
    <location>
        <begin position="14"/>
        <end position="24"/>
    </location>
</feature>
<gene>
    <name evidence="9" type="ORF">TAV2_LOCUS21200</name>
</gene>
<comment type="subcellular location">
    <subcellularLocation>
        <location evidence="1">Nucleus</location>
    </subcellularLocation>
</comment>
<sequence>MAPSGTVADPPPSSTTDSFNSGDTAENDIRPFFVLHKASSGSLQGKSTGTVKSKRRIESTTPKIAKKTELETVEEEDVHFYSPLRLEVFETVWSKIEKTIEDVLRDSNSKVFNGIHDWIRQSFDSIRSSGALSLAEAVRSYPVLTQASSKQLFTALVLTRNLEMVDDLLTYEELDLHLKSQGCHVAKLSSMDFSAKNGVGGCLRVLLRQFVMPTIDVADVTILASWYRENGNHKNPVVIIVDDTERCCGTVLSDLILILSECAVKVPIFLIMGVSTAHDAPRKILPANALQRLCATRFTLSSPAERMDAILEAVFLKPCSGFTVSHKVALFMRNYFLCQDGTLTSFVRTLKIACLQHFSLEPLSIMLEHFCQDGDNQLSGEGDGLLTEATMKHAFDLPSVTRNKITRSTCEMLPQFLLDLQRMPHPWSIVVLCIYEAGKFDKLRLLDIFCETLDPEARYLKYFLPSATVNCQSHVSGPKSVIRRILRKLRDLSPSQLSSLLKSWENLSAEFSEINDKVMELHPFMKSVEAAGQRQGLPNSPKKHASRSNSKLEKELKAMTDKVAAVIEFMLREYMKPVESVPFHEILCFKNVDKLQSAFLGDPRGRIQSDLLESHNILHCMCCSQRGTTLLPSMHDTSILYTLAQEHADVINLHDWYQSFKTILIPRSSKANQKSKTKKRKDRCEEPEAPSEALIQARFCRAVMELQISGLIRMPSKRRPDSVQRTFEIAFADIRKSSRMLSRIYVKGYDRTLTGYDLVISMREHFASCGEVIHVYIPGYFEGSTRNLNRFAFIFLRGEGAEEKALKLSGSHMGEHKIVVESYPFHAKHLDPELAHMREADNRRQHKMSVTGYDTSLPLDYVKTELIQHFCICGHVLKVMLFEESKDVLCSTAFVTLRGEDAVEKALQLGGCDEEGLKNVEVSGVAAPEKNKKIESDVEGSKSVVFGDADTWQSSEPDSFICGMPFWFNELGKGKKKKEYSVDKALEEIGFDLKNLDLKGMKRVGSNVVSVPVKGSTPILLPAWLVERGDDEKEDDYMGPCSEIESAARSLRKWFFERVDNTTE</sequence>
<evidence type="ECO:0000259" key="8">
    <source>
        <dbReference type="Pfam" id="PF18137"/>
    </source>
</evidence>
<evidence type="ECO:0000256" key="2">
    <source>
        <dbReference type="ARBA" id="ARBA00010977"/>
    </source>
</evidence>
<keyword evidence="5" id="KW-0539">Nucleus</keyword>
<feature type="region of interest" description="Disordered" evidence="6">
    <location>
        <begin position="532"/>
        <end position="553"/>
    </location>
</feature>
<dbReference type="InterPro" id="IPR040855">
    <property type="entry name" value="ORC_WH_C"/>
</dbReference>
<dbReference type="GO" id="GO:0031261">
    <property type="term" value="C:DNA replication preinitiation complex"/>
    <property type="evidence" value="ECO:0007669"/>
    <property type="project" value="TreeGrafter"/>
</dbReference>
<dbReference type="EMBL" id="OU466862">
    <property type="protein sequence ID" value="CAH2072586.1"/>
    <property type="molecule type" value="Genomic_DNA"/>
</dbReference>
<name>A0AAU9SXL0_THLAR</name>
<evidence type="ECO:0000313" key="9">
    <source>
        <dbReference type="EMBL" id="CAH2072586.1"/>
    </source>
</evidence>
<dbReference type="Pfam" id="PF07034">
    <property type="entry name" value="ORC3_N"/>
    <property type="match status" value="1"/>
</dbReference>
<dbReference type="GO" id="GO:0003688">
    <property type="term" value="F:DNA replication origin binding"/>
    <property type="evidence" value="ECO:0007669"/>
    <property type="project" value="TreeGrafter"/>
</dbReference>
<proteinExistence type="inferred from homology"/>
<feature type="region of interest" description="Disordered" evidence="6">
    <location>
        <begin position="1"/>
        <end position="25"/>
    </location>
</feature>
<dbReference type="CDD" id="cd20704">
    <property type="entry name" value="Orc3"/>
    <property type="match status" value="1"/>
</dbReference>
<comment type="similarity">
    <text evidence="2">Belongs to the ORC3 family.</text>
</comment>
<evidence type="ECO:0000256" key="3">
    <source>
        <dbReference type="ARBA" id="ARBA00022705"/>
    </source>
</evidence>
<dbReference type="PANTHER" id="PTHR12748">
    <property type="entry name" value="ORIGIN RECOGNITION COMPLEX SUBUNIT 3"/>
    <property type="match status" value="1"/>
</dbReference>
<evidence type="ECO:0000256" key="6">
    <source>
        <dbReference type="SAM" id="MobiDB-lite"/>
    </source>
</evidence>
<keyword evidence="4" id="KW-0238">DNA-binding</keyword>
<dbReference type="PANTHER" id="PTHR12748:SF0">
    <property type="entry name" value="ORIGIN RECOGNITION COMPLEX SUBUNIT 3"/>
    <property type="match status" value="1"/>
</dbReference>
<evidence type="ECO:0008006" key="11">
    <source>
        <dbReference type="Google" id="ProtNLM"/>
    </source>
</evidence>
<dbReference type="SUPFAM" id="SSF54928">
    <property type="entry name" value="RNA-binding domain, RBD"/>
    <property type="match status" value="1"/>
</dbReference>
<evidence type="ECO:0000256" key="5">
    <source>
        <dbReference type="ARBA" id="ARBA00023242"/>
    </source>
</evidence>
<dbReference type="GO" id="GO:0006270">
    <property type="term" value="P:DNA replication initiation"/>
    <property type="evidence" value="ECO:0007669"/>
    <property type="project" value="TreeGrafter"/>
</dbReference>
<evidence type="ECO:0000313" key="10">
    <source>
        <dbReference type="Proteomes" id="UP000836841"/>
    </source>
</evidence>
<keyword evidence="10" id="KW-1185">Reference proteome</keyword>
<dbReference type="InterPro" id="IPR045667">
    <property type="entry name" value="ORC3_N"/>
</dbReference>
<reference evidence="9 10" key="1">
    <citation type="submission" date="2022-03" db="EMBL/GenBank/DDBJ databases">
        <authorList>
            <person name="Nunn A."/>
            <person name="Chopra R."/>
            <person name="Nunn A."/>
            <person name="Contreras Garrido A."/>
        </authorList>
    </citation>
    <scope>NUCLEOTIDE SEQUENCE [LARGE SCALE GENOMIC DNA]</scope>
</reference>
<dbReference type="GO" id="GO:0005664">
    <property type="term" value="C:nuclear origin of replication recognition complex"/>
    <property type="evidence" value="ECO:0007669"/>
    <property type="project" value="InterPro"/>
</dbReference>
<dbReference type="Gene3D" id="3.30.70.330">
    <property type="match status" value="1"/>
</dbReference>
<feature type="domain" description="Origin recognition complex subunit 3 N-terminal" evidence="7">
    <location>
        <begin position="26"/>
        <end position="366"/>
    </location>
</feature>
<dbReference type="Pfam" id="PF18137">
    <property type="entry name" value="WHD_ORC"/>
    <property type="match status" value="1"/>
</dbReference>
<feature type="domain" description="Origin recognition complex subunit 3 winged helix C-terminal" evidence="8">
    <location>
        <begin position="604"/>
        <end position="726"/>
    </location>
</feature>
<evidence type="ECO:0000256" key="4">
    <source>
        <dbReference type="ARBA" id="ARBA00023125"/>
    </source>
</evidence>